<dbReference type="Proteomes" id="UP001165042">
    <property type="component" value="Unassembled WGS sequence"/>
</dbReference>
<accession>A0A9W6V9B1</accession>
<evidence type="ECO:0000313" key="3">
    <source>
        <dbReference type="Proteomes" id="UP001165042"/>
    </source>
</evidence>
<keyword evidence="3" id="KW-1185">Reference proteome</keyword>
<protein>
    <recommendedName>
        <fullName evidence="4">Phage minor capsid protein 2</fullName>
    </recommendedName>
</protein>
<evidence type="ECO:0008006" key="4">
    <source>
        <dbReference type="Google" id="ProtNLM"/>
    </source>
</evidence>
<proteinExistence type="predicted"/>
<organism evidence="2 3">
    <name type="scientific">Actinokineospora globicatena</name>
    <dbReference type="NCBI Taxonomy" id="103729"/>
    <lineage>
        <taxon>Bacteria</taxon>
        <taxon>Bacillati</taxon>
        <taxon>Actinomycetota</taxon>
        <taxon>Actinomycetes</taxon>
        <taxon>Pseudonocardiales</taxon>
        <taxon>Pseudonocardiaceae</taxon>
        <taxon>Actinokineospora</taxon>
    </lineage>
</organism>
<gene>
    <name evidence="2" type="ORF">Aglo03_26050</name>
</gene>
<evidence type="ECO:0000313" key="2">
    <source>
        <dbReference type="EMBL" id="GLW91789.1"/>
    </source>
</evidence>
<reference evidence="2" key="1">
    <citation type="submission" date="2023-02" db="EMBL/GenBank/DDBJ databases">
        <title>Actinokineospora globicatena NBRC 15670.</title>
        <authorList>
            <person name="Ichikawa N."/>
            <person name="Sato H."/>
            <person name="Tonouchi N."/>
        </authorList>
    </citation>
    <scope>NUCLEOTIDE SEQUENCE</scope>
    <source>
        <strain evidence="2">NBRC 15670</strain>
    </source>
</reference>
<sequence length="355" mass="39047">MLGVNPADAAIVLKLLLDVWDQAAERMLATVIKHLAREIDVPEWARAKAQETLALRTELQAIVNRADALTPRLAVESLEEAYQIGVRAASIVDKPAVTSRPEVVQALATRLVANLKGAHVPVIAAHEGMAYKVIADVELGVQAGVATRREAVAEAVDKILLQGDDRFVDKRGHKWHLDAYARMAGRTTAGQVAVQGQLDTMVATGRDLVVVSNSPRECPTCRRWEGRLLSVAGATPMGTRVDTLVVTGTVVEAREDGLWHPNCTHRADPYAPGFTRAPRRETAPKGYEEQQTLRRLEREVRALKRRRDAAEQVDKNGPTARRLRAQVRAKSARIKEHVEATGQLRKRDREQPVGG</sequence>
<dbReference type="Pfam" id="PF06152">
    <property type="entry name" value="Phage_min_cap2"/>
    <property type="match status" value="1"/>
</dbReference>
<dbReference type="GO" id="GO:0005198">
    <property type="term" value="F:structural molecule activity"/>
    <property type="evidence" value="ECO:0007669"/>
    <property type="project" value="InterPro"/>
</dbReference>
<dbReference type="EMBL" id="BSSD01000003">
    <property type="protein sequence ID" value="GLW91789.1"/>
    <property type="molecule type" value="Genomic_DNA"/>
</dbReference>
<dbReference type="RefSeq" id="WP_285610565.1">
    <property type="nucleotide sequence ID" value="NZ_BSSD01000003.1"/>
</dbReference>
<feature type="region of interest" description="Disordered" evidence="1">
    <location>
        <begin position="307"/>
        <end position="355"/>
    </location>
</feature>
<dbReference type="AlphaFoldDB" id="A0A9W6V9B1"/>
<evidence type="ECO:0000256" key="1">
    <source>
        <dbReference type="SAM" id="MobiDB-lite"/>
    </source>
</evidence>
<name>A0A9W6V9B1_9PSEU</name>
<comment type="caution">
    <text evidence="2">The sequence shown here is derived from an EMBL/GenBank/DDBJ whole genome shotgun (WGS) entry which is preliminary data.</text>
</comment>
<feature type="compositionally biased region" description="Basic and acidic residues" evidence="1">
    <location>
        <begin position="333"/>
        <end position="355"/>
    </location>
</feature>
<feature type="compositionally biased region" description="Basic residues" evidence="1">
    <location>
        <begin position="321"/>
        <end position="332"/>
    </location>
</feature>
<dbReference type="InterPro" id="IPR009319">
    <property type="entry name" value="Phage_A118_VSP1"/>
</dbReference>